<proteinExistence type="inferred from homology"/>
<dbReference type="InParanoid" id="A0A2J7PF57"/>
<evidence type="ECO:0000256" key="3">
    <source>
        <dbReference type="ARBA" id="ARBA00022475"/>
    </source>
</evidence>
<feature type="compositionally biased region" description="Basic residues" evidence="11">
    <location>
        <begin position="352"/>
        <end position="362"/>
    </location>
</feature>
<comment type="caution">
    <text evidence="14">The sequence shown here is derived from an EMBL/GenBank/DDBJ whole genome shotgun (WGS) entry which is preliminary data.</text>
</comment>
<evidence type="ECO:0000256" key="9">
    <source>
        <dbReference type="ARBA" id="ARBA00023224"/>
    </source>
</evidence>
<dbReference type="CDD" id="cd15331">
    <property type="entry name" value="7tmA_5-HT1A_invertebrates"/>
    <property type="match status" value="1"/>
</dbReference>
<dbReference type="InterPro" id="IPR036397">
    <property type="entry name" value="RNaseH_sf"/>
</dbReference>
<keyword evidence="7 12" id="KW-0472">Membrane</keyword>
<evidence type="ECO:0000256" key="10">
    <source>
        <dbReference type="RuleBase" id="RU000688"/>
    </source>
</evidence>
<keyword evidence="3" id="KW-1003">Cell membrane</keyword>
<evidence type="ECO:0000256" key="8">
    <source>
        <dbReference type="ARBA" id="ARBA00023170"/>
    </source>
</evidence>
<evidence type="ECO:0000256" key="6">
    <source>
        <dbReference type="ARBA" id="ARBA00023040"/>
    </source>
</evidence>
<protein>
    <submittedName>
        <fullName evidence="14">5-hydroxytryptamine receptor</fullName>
    </submittedName>
</protein>
<organism evidence="14 15">
    <name type="scientific">Cryptotermes secundus</name>
    <dbReference type="NCBI Taxonomy" id="105785"/>
    <lineage>
        <taxon>Eukaryota</taxon>
        <taxon>Metazoa</taxon>
        <taxon>Ecdysozoa</taxon>
        <taxon>Arthropoda</taxon>
        <taxon>Hexapoda</taxon>
        <taxon>Insecta</taxon>
        <taxon>Pterygota</taxon>
        <taxon>Neoptera</taxon>
        <taxon>Polyneoptera</taxon>
        <taxon>Dictyoptera</taxon>
        <taxon>Blattodea</taxon>
        <taxon>Blattoidea</taxon>
        <taxon>Termitoidae</taxon>
        <taxon>Kalotermitidae</taxon>
        <taxon>Cryptotermitinae</taxon>
        <taxon>Cryptotermes</taxon>
    </lineage>
</organism>
<evidence type="ECO:0000256" key="1">
    <source>
        <dbReference type="ARBA" id="ARBA00004651"/>
    </source>
</evidence>
<evidence type="ECO:0000256" key="4">
    <source>
        <dbReference type="ARBA" id="ARBA00022692"/>
    </source>
</evidence>
<dbReference type="GO" id="GO:0004930">
    <property type="term" value="F:G protein-coupled receptor activity"/>
    <property type="evidence" value="ECO:0007669"/>
    <property type="project" value="UniProtKB-KW"/>
</dbReference>
<feature type="transmembrane region" description="Helical" evidence="12">
    <location>
        <begin position="170"/>
        <end position="196"/>
    </location>
</feature>
<reference evidence="14 15" key="1">
    <citation type="submission" date="2017-12" db="EMBL/GenBank/DDBJ databases">
        <title>Hemimetabolous genomes reveal molecular basis of termite eusociality.</title>
        <authorList>
            <person name="Harrison M.C."/>
            <person name="Jongepier E."/>
            <person name="Robertson H.M."/>
            <person name="Arning N."/>
            <person name="Bitard-Feildel T."/>
            <person name="Chao H."/>
            <person name="Childers C.P."/>
            <person name="Dinh H."/>
            <person name="Doddapaneni H."/>
            <person name="Dugan S."/>
            <person name="Gowin J."/>
            <person name="Greiner C."/>
            <person name="Han Y."/>
            <person name="Hu H."/>
            <person name="Hughes D.S.T."/>
            <person name="Huylmans A.-K."/>
            <person name="Kemena C."/>
            <person name="Kremer L.P.M."/>
            <person name="Lee S.L."/>
            <person name="Lopez-Ezquerra A."/>
            <person name="Mallet L."/>
            <person name="Monroy-Kuhn J.M."/>
            <person name="Moser A."/>
            <person name="Murali S.C."/>
            <person name="Muzny D.M."/>
            <person name="Otani S."/>
            <person name="Piulachs M.-D."/>
            <person name="Poelchau M."/>
            <person name="Qu J."/>
            <person name="Schaub F."/>
            <person name="Wada-Katsumata A."/>
            <person name="Worley K.C."/>
            <person name="Xie Q."/>
            <person name="Ylla G."/>
            <person name="Poulsen M."/>
            <person name="Gibbs R.A."/>
            <person name="Schal C."/>
            <person name="Richards S."/>
            <person name="Belles X."/>
            <person name="Korb J."/>
            <person name="Bornberg-Bauer E."/>
        </authorList>
    </citation>
    <scope>NUCLEOTIDE SEQUENCE [LARGE SCALE GENOMIC DNA]</scope>
    <source>
        <tissue evidence="14">Whole body</tissue>
    </source>
</reference>
<dbReference type="PANTHER" id="PTHR24248">
    <property type="entry name" value="ADRENERGIC RECEPTOR-RELATED G-PROTEIN COUPLED RECEPTOR"/>
    <property type="match status" value="1"/>
</dbReference>
<dbReference type="Proteomes" id="UP000235965">
    <property type="component" value="Unassembled WGS sequence"/>
</dbReference>
<keyword evidence="4 10" id="KW-0812">Transmembrane</keyword>
<keyword evidence="6 10" id="KW-0297">G-protein coupled receptor</keyword>
<dbReference type="PROSITE" id="PS00237">
    <property type="entry name" value="G_PROTEIN_RECEP_F1_1"/>
    <property type="match status" value="1"/>
</dbReference>
<name>A0A2J7PF57_9NEOP</name>
<feature type="region of interest" description="Disordered" evidence="11">
    <location>
        <begin position="348"/>
        <end position="368"/>
    </location>
</feature>
<dbReference type="GO" id="GO:0071880">
    <property type="term" value="P:adenylate cyclase-activating adrenergic receptor signaling pathway"/>
    <property type="evidence" value="ECO:0007669"/>
    <property type="project" value="TreeGrafter"/>
</dbReference>
<feature type="domain" description="G-protein coupled receptors family 1 profile" evidence="13">
    <location>
        <begin position="28"/>
        <end position="430"/>
    </location>
</feature>
<keyword evidence="15" id="KW-1185">Reference proteome</keyword>
<gene>
    <name evidence="14" type="primary">5HTR_1</name>
    <name evidence="14" type="ORF">B7P43_G01538</name>
</gene>
<dbReference type="PROSITE" id="PS50262">
    <property type="entry name" value="G_PROTEIN_RECEP_F1_2"/>
    <property type="match status" value="1"/>
</dbReference>
<evidence type="ECO:0000256" key="5">
    <source>
        <dbReference type="ARBA" id="ARBA00022989"/>
    </source>
</evidence>
<dbReference type="SMART" id="SM01381">
    <property type="entry name" value="7TM_GPCR_Srsx"/>
    <property type="match status" value="1"/>
</dbReference>
<evidence type="ECO:0000256" key="2">
    <source>
        <dbReference type="ARBA" id="ARBA00010663"/>
    </source>
</evidence>
<dbReference type="AlphaFoldDB" id="A0A2J7PF57"/>
<dbReference type="Gene3D" id="1.20.1070.10">
    <property type="entry name" value="Rhodopsin 7-helix transmembrane proteins"/>
    <property type="match status" value="2"/>
</dbReference>
<dbReference type="EMBL" id="NEVH01026085">
    <property type="protein sequence ID" value="PNF14957.1"/>
    <property type="molecule type" value="Genomic_DNA"/>
</dbReference>
<feature type="transmembrane region" description="Helical" evidence="12">
    <location>
        <begin position="410"/>
        <end position="433"/>
    </location>
</feature>
<evidence type="ECO:0000259" key="13">
    <source>
        <dbReference type="PROSITE" id="PS50262"/>
    </source>
</evidence>
<dbReference type="PANTHER" id="PTHR24248:SF200">
    <property type="entry name" value="5-HYDROXYTRYPTAMINE RECEPTOR 1B-LIKE ISOFORM X1"/>
    <property type="match status" value="1"/>
</dbReference>
<evidence type="ECO:0000256" key="12">
    <source>
        <dbReference type="SAM" id="Phobius"/>
    </source>
</evidence>
<dbReference type="STRING" id="105785.A0A2J7PF57"/>
<feature type="transmembrane region" description="Helical" evidence="12">
    <location>
        <begin position="127"/>
        <end position="150"/>
    </location>
</feature>
<dbReference type="GO" id="GO:0043410">
    <property type="term" value="P:positive regulation of MAPK cascade"/>
    <property type="evidence" value="ECO:0007669"/>
    <property type="project" value="TreeGrafter"/>
</dbReference>
<dbReference type="InterPro" id="IPR017452">
    <property type="entry name" value="GPCR_Rhodpsn_7TM"/>
</dbReference>
<keyword evidence="9 10" id="KW-0807">Transducer</keyword>
<keyword evidence="8 10" id="KW-0675">Receptor</keyword>
<feature type="transmembrane region" description="Helical" evidence="12">
    <location>
        <begin position="378"/>
        <end position="404"/>
    </location>
</feature>
<dbReference type="Gene3D" id="3.30.420.10">
    <property type="entry name" value="Ribonuclease H-like superfamily/Ribonuclease H"/>
    <property type="match status" value="1"/>
</dbReference>
<feature type="transmembrane region" description="Helical" evidence="12">
    <location>
        <begin position="45"/>
        <end position="67"/>
    </location>
</feature>
<evidence type="ECO:0000313" key="15">
    <source>
        <dbReference type="Proteomes" id="UP000235965"/>
    </source>
</evidence>
<dbReference type="InterPro" id="IPR000276">
    <property type="entry name" value="GPCR_Rhodpsn"/>
</dbReference>
<comment type="similarity">
    <text evidence="2 10">Belongs to the G-protein coupled receptor 1 family.</text>
</comment>
<dbReference type="GO" id="GO:0005886">
    <property type="term" value="C:plasma membrane"/>
    <property type="evidence" value="ECO:0007669"/>
    <property type="project" value="UniProtKB-SubCell"/>
</dbReference>
<comment type="subcellular location">
    <subcellularLocation>
        <location evidence="1">Cell membrane</location>
        <topology evidence="1">Multi-pass membrane protein</topology>
    </subcellularLocation>
</comment>
<sequence length="585" mass="66299">MMAQQDRIHDFTCPISERESFLDYQYIGNVFVIAAILLERNLQNVANYLILSLAVADLLVACLVMPLSAVYEVSKQWTLGPELCDMWTSSDVLCCTASILHLVAIALDRYWAVTNIDYIHQRTARRIGLMILVVWSVAFLVCIAPLLGWKDPEWWTRVSEERECLVSQDVGYQIFATASSFYLPLLVILFLYWRIFQTARKRIRRRVTASAGSSAAGAGAVRNPAAGGVIAGAAGNTLTRILLEYRFLELLSISSCRTLFFCQTRVGAAAPLYLITEIRQSPKRCGTTGGIAAAVITVIGRPLPTISETTTAFTTVSSTNTSPEKGSFANGLEPEAPTVTDCNISPSYQQQQHHHYPTKRKSKDSADSKRERKAAKTLAIITGAFVICWLPFFIMAILLSAYSAYEFNEYMIAFFLWLGYFNSTLNPIIYTIFSPEFRHAFKRILCGKRSLRRRNRHFGVVLVSVSALLENNRRHTIRELARETGLAYTTVLHILKERLGMRKIASRGIPHDLTEMQKWLRYDAARNHLERYEREGEAFLRGIITLDETWAKSYDTNETPIERMASLRVRIIDAIRFVSWPERQD</sequence>
<accession>A0A2J7PF57</accession>
<evidence type="ECO:0000313" key="14">
    <source>
        <dbReference type="EMBL" id="PNF14957.1"/>
    </source>
</evidence>
<dbReference type="SUPFAM" id="SSF81321">
    <property type="entry name" value="Family A G protein-coupled receptor-like"/>
    <property type="match status" value="1"/>
</dbReference>
<dbReference type="GO" id="GO:0003676">
    <property type="term" value="F:nucleic acid binding"/>
    <property type="evidence" value="ECO:0007669"/>
    <property type="project" value="InterPro"/>
</dbReference>
<dbReference type="Pfam" id="PF00001">
    <property type="entry name" value="7tm_1"/>
    <property type="match status" value="1"/>
</dbReference>
<dbReference type="PRINTS" id="PR00237">
    <property type="entry name" value="GPCRRHODOPSN"/>
</dbReference>
<evidence type="ECO:0000256" key="7">
    <source>
        <dbReference type="ARBA" id="ARBA00023136"/>
    </source>
</evidence>
<evidence type="ECO:0000256" key="11">
    <source>
        <dbReference type="SAM" id="MobiDB-lite"/>
    </source>
</evidence>
<dbReference type="OrthoDB" id="10034726at2759"/>
<keyword evidence="5 12" id="KW-1133">Transmembrane helix</keyword>
<feature type="transmembrane region" description="Helical" evidence="12">
    <location>
        <begin position="87"/>
        <end position="107"/>
    </location>
</feature>